<evidence type="ECO:0000313" key="3">
    <source>
        <dbReference type="EMBL" id="KAK3169642.1"/>
    </source>
</evidence>
<sequence>MDIYSFGLLCLWTLFHEQLSDAYYWAEQQGCVSFLHPLKENNRVEDAKILNKIPLLATSLVKSLTECPNVNANDLSVLPLLGLQRDVPMKDINLGKESWHLTSKAFQLSKSLVDLVKVDFRVRRHIAKCLQEEALADQSPDQRASCAFQVALCYAIGSGVAKDAKLVDTWLDRAKASFDPLQDTIEEIAAVNLQVYSNVFIAELDRSGQLGEVELVEQYQDPNQKRHEAVENDYQREINDLGVTFEARNQAVITLRAILAAILRGQEQFELSKTMQVQLLDDLRQDFGPEHEDTLACIDGLAQVLTEQGNYDEAKQLHREILDIRSRAVGLSDPTAMTAAFHVALVNHMQAIGKHDDYAAAADAFRRSYKGLAMIFGHDQLETLSAANALGNVLALMREDDEAEEILRKTLEGRSNVLGPDHPETVYGLIALGNLFLDEERYVESATMYQKALDARKRILGPNHDITLWSVASMGNLRLAEGDYAAAEDYHQKALNGRLQALGEDHLDTLESFNCLGIAYTKQKKYHKAEEMHRRAVALHERTLGKDDPTTLLPAWRIAYFFDEADRFEEAEKEYLKVAQDMRRVMPKDHEWTQECLADLSRLWSRLG</sequence>
<organism evidence="3 4">
    <name type="scientific">Lepraria neglecta</name>
    <dbReference type="NCBI Taxonomy" id="209136"/>
    <lineage>
        <taxon>Eukaryota</taxon>
        <taxon>Fungi</taxon>
        <taxon>Dikarya</taxon>
        <taxon>Ascomycota</taxon>
        <taxon>Pezizomycotina</taxon>
        <taxon>Lecanoromycetes</taxon>
        <taxon>OSLEUM clade</taxon>
        <taxon>Lecanoromycetidae</taxon>
        <taxon>Lecanorales</taxon>
        <taxon>Lecanorineae</taxon>
        <taxon>Stereocaulaceae</taxon>
        <taxon>Lepraria</taxon>
    </lineage>
</organism>
<keyword evidence="4" id="KW-1185">Reference proteome</keyword>
<dbReference type="PANTHER" id="PTHR46082:SF6">
    <property type="entry name" value="AAA+ ATPASE DOMAIN-CONTAINING PROTEIN-RELATED"/>
    <property type="match status" value="1"/>
</dbReference>
<comment type="caution">
    <text evidence="3">The sequence shown here is derived from an EMBL/GenBank/DDBJ whole genome shotgun (WGS) entry which is preliminary data.</text>
</comment>
<dbReference type="AlphaFoldDB" id="A0AAD9Z450"/>
<evidence type="ECO:0000313" key="4">
    <source>
        <dbReference type="Proteomes" id="UP001276659"/>
    </source>
</evidence>
<dbReference type="SUPFAM" id="SSF81901">
    <property type="entry name" value="HCP-like"/>
    <property type="match status" value="1"/>
</dbReference>
<dbReference type="InterPro" id="IPR053137">
    <property type="entry name" value="NLR-like"/>
</dbReference>
<reference evidence="3" key="1">
    <citation type="submission" date="2022-11" db="EMBL/GenBank/DDBJ databases">
        <title>Chromosomal genome sequence assembly and mating type (MAT) locus characterization of the leprose asexual lichenized fungus Lepraria neglecta (Nyl.) Erichsen.</title>
        <authorList>
            <person name="Allen J.L."/>
            <person name="Pfeffer B."/>
        </authorList>
    </citation>
    <scope>NUCLEOTIDE SEQUENCE</scope>
    <source>
        <strain evidence="3">Allen 5258</strain>
    </source>
</reference>
<keyword evidence="2" id="KW-0732">Signal</keyword>
<proteinExistence type="predicted"/>
<dbReference type="InterPro" id="IPR011990">
    <property type="entry name" value="TPR-like_helical_dom_sf"/>
</dbReference>
<keyword evidence="1" id="KW-0802">TPR repeat</keyword>
<evidence type="ECO:0008006" key="5">
    <source>
        <dbReference type="Google" id="ProtNLM"/>
    </source>
</evidence>
<dbReference type="PROSITE" id="PS50005">
    <property type="entry name" value="TPR"/>
    <property type="match status" value="1"/>
</dbReference>
<feature type="repeat" description="TPR" evidence="1">
    <location>
        <begin position="510"/>
        <end position="543"/>
    </location>
</feature>
<feature type="chain" id="PRO_5042157531" description="TPR-like protein" evidence="2">
    <location>
        <begin position="23"/>
        <end position="608"/>
    </location>
</feature>
<dbReference type="Proteomes" id="UP001276659">
    <property type="component" value="Unassembled WGS sequence"/>
</dbReference>
<protein>
    <recommendedName>
        <fullName evidence="5">TPR-like protein</fullName>
    </recommendedName>
</protein>
<evidence type="ECO:0000256" key="2">
    <source>
        <dbReference type="SAM" id="SignalP"/>
    </source>
</evidence>
<dbReference type="EMBL" id="JASNWA010000009">
    <property type="protein sequence ID" value="KAK3169642.1"/>
    <property type="molecule type" value="Genomic_DNA"/>
</dbReference>
<name>A0AAD9Z450_9LECA</name>
<dbReference type="SMART" id="SM00028">
    <property type="entry name" value="TPR"/>
    <property type="match status" value="5"/>
</dbReference>
<evidence type="ECO:0000256" key="1">
    <source>
        <dbReference type="PROSITE-ProRule" id="PRU00339"/>
    </source>
</evidence>
<dbReference type="Gene3D" id="1.25.40.10">
    <property type="entry name" value="Tetratricopeptide repeat domain"/>
    <property type="match status" value="2"/>
</dbReference>
<accession>A0AAD9Z450</accession>
<dbReference type="InterPro" id="IPR019734">
    <property type="entry name" value="TPR_rpt"/>
</dbReference>
<feature type="signal peptide" evidence="2">
    <location>
        <begin position="1"/>
        <end position="22"/>
    </location>
</feature>
<dbReference type="PANTHER" id="PTHR46082">
    <property type="entry name" value="ATP/GTP-BINDING PROTEIN-RELATED"/>
    <property type="match status" value="1"/>
</dbReference>
<gene>
    <name evidence="3" type="ORF">OEA41_009026</name>
</gene>
<dbReference type="Pfam" id="PF13424">
    <property type="entry name" value="TPR_12"/>
    <property type="match status" value="3"/>
</dbReference>